<accession>C8PBM7</accession>
<gene>
    <name evidence="2" type="ORF">HMPREF0520_0497</name>
</gene>
<reference evidence="2 3" key="1">
    <citation type="submission" date="2009-09" db="EMBL/GenBank/DDBJ databases">
        <authorList>
            <person name="Qin X."/>
            <person name="Bachman B."/>
            <person name="Battles P."/>
            <person name="Bell A."/>
            <person name="Bess C."/>
            <person name="Bickham C."/>
            <person name="Chaboub L."/>
            <person name="Chen D."/>
            <person name="Coyle M."/>
            <person name="Deiros D.R."/>
            <person name="Dinh H."/>
            <person name="Forbes L."/>
            <person name="Fowler G."/>
            <person name="Francisco L."/>
            <person name="Fu Q."/>
            <person name="Gubbala S."/>
            <person name="Hale W."/>
            <person name="Han Y."/>
            <person name="Hemphill L."/>
            <person name="Highlander S.K."/>
            <person name="Hirani K."/>
            <person name="Hogues M."/>
            <person name="Jackson L."/>
            <person name="Jakkamsetti A."/>
            <person name="Javaid M."/>
            <person name="Jiang H."/>
            <person name="Korchina V."/>
            <person name="Kovar C."/>
            <person name="Lara F."/>
            <person name="Lee S."/>
            <person name="Mata R."/>
            <person name="Mathew T."/>
            <person name="Moen C."/>
            <person name="Morales K."/>
            <person name="Munidasa M."/>
            <person name="Nazareth L."/>
            <person name="Ngo R."/>
            <person name="Nguyen L."/>
            <person name="Okwuonu G."/>
            <person name="Ongeri F."/>
            <person name="Patil S."/>
            <person name="Petrosino J."/>
            <person name="Pham C."/>
            <person name="Pham P."/>
            <person name="Pu L.-L."/>
            <person name="Puazo M."/>
            <person name="Raj R."/>
            <person name="Reid J."/>
            <person name="Rouhana J."/>
            <person name="Saada N."/>
            <person name="Shang Y."/>
            <person name="Simmons D."/>
            <person name="Thornton R."/>
            <person name="Warren J."/>
            <person name="Weissenberger G."/>
            <person name="Zhang J."/>
            <person name="Zhang L."/>
            <person name="Zhou C."/>
            <person name="Zhu D."/>
            <person name="Muzny D."/>
            <person name="Worley K."/>
            <person name="Gibbs R."/>
        </authorList>
    </citation>
    <scope>NUCLEOTIDE SEQUENCE [LARGE SCALE GENOMIC DNA]</scope>
    <source>
        <strain evidence="2 3">DSM 13335</strain>
    </source>
</reference>
<dbReference type="Proteomes" id="UP000004115">
    <property type="component" value="Unassembled WGS sequence"/>
</dbReference>
<protein>
    <submittedName>
        <fullName evidence="2">Uncharacterized protein</fullName>
    </submittedName>
</protein>
<proteinExistence type="predicted"/>
<evidence type="ECO:0000313" key="2">
    <source>
        <dbReference type="EMBL" id="EEW52176.1"/>
    </source>
</evidence>
<comment type="caution">
    <text evidence="2">The sequence shown here is derived from an EMBL/GenBank/DDBJ whole genome shotgun (WGS) entry which is preliminary data.</text>
</comment>
<evidence type="ECO:0000256" key="1">
    <source>
        <dbReference type="SAM" id="Phobius"/>
    </source>
</evidence>
<dbReference type="AlphaFoldDB" id="C8PBM7"/>
<keyword evidence="3" id="KW-1185">Reference proteome</keyword>
<organism evidence="2 3">
    <name type="scientific">Lactobacillus iners DSM 13335</name>
    <dbReference type="NCBI Taxonomy" id="525328"/>
    <lineage>
        <taxon>Bacteria</taxon>
        <taxon>Bacillati</taxon>
        <taxon>Bacillota</taxon>
        <taxon>Bacilli</taxon>
        <taxon>Lactobacillales</taxon>
        <taxon>Lactobacillaceae</taxon>
        <taxon>Lactobacillus</taxon>
    </lineage>
</organism>
<dbReference type="HOGENOM" id="CLU_3217848_0_0_9"/>
<keyword evidence="1" id="KW-0472">Membrane</keyword>
<keyword evidence="1" id="KW-0812">Transmembrane</keyword>
<dbReference type="EMBL" id="ACLN01000004">
    <property type="protein sequence ID" value="EEW52176.1"/>
    <property type="molecule type" value="Genomic_DNA"/>
</dbReference>
<evidence type="ECO:0000313" key="3">
    <source>
        <dbReference type="Proteomes" id="UP000004115"/>
    </source>
</evidence>
<name>C8PBM7_9LACO</name>
<feature type="transmembrane region" description="Helical" evidence="1">
    <location>
        <begin position="20"/>
        <end position="39"/>
    </location>
</feature>
<sequence length="44" mass="5377">MQGKILPFFQKRKRFLANRWYYTLYQYTIQVGIVGVPLYDSVFK</sequence>
<keyword evidence="1" id="KW-1133">Transmembrane helix</keyword>